<dbReference type="Gene3D" id="1.10.10.10">
    <property type="entry name" value="Winged helix-like DNA-binding domain superfamily/Winged helix DNA-binding domain"/>
    <property type="match status" value="2"/>
</dbReference>
<gene>
    <name evidence="2" type="ORF">GX426_11045</name>
</gene>
<dbReference type="InterPro" id="IPR036388">
    <property type="entry name" value="WH-like_DNA-bd_sf"/>
</dbReference>
<organism evidence="2 3">
    <name type="scientific">Methanothrix soehngenii</name>
    <name type="common">Methanosaeta concilii</name>
    <dbReference type="NCBI Taxonomy" id="2223"/>
    <lineage>
        <taxon>Archaea</taxon>
        <taxon>Methanobacteriati</taxon>
        <taxon>Methanobacteriota</taxon>
        <taxon>Stenosarchaea group</taxon>
        <taxon>Methanomicrobia</taxon>
        <taxon>Methanotrichales</taxon>
        <taxon>Methanotrichaceae</taxon>
        <taxon>Methanothrix</taxon>
    </lineage>
</organism>
<dbReference type="RefSeq" id="WP_273271986.1">
    <property type="nucleotide sequence ID" value="NZ_CAJYDL010000001.1"/>
</dbReference>
<comment type="caution">
    <text evidence="2">The sequence shown here is derived from an EMBL/GenBank/DDBJ whole genome shotgun (WGS) entry which is preliminary data.</text>
</comment>
<proteinExistence type="predicted"/>
<evidence type="ECO:0000313" key="2">
    <source>
        <dbReference type="EMBL" id="NLJ23624.1"/>
    </source>
</evidence>
<dbReference type="AlphaFoldDB" id="A0A7K4AKX6"/>
<feature type="domain" description="Transcription regulator TrmB N-terminal" evidence="1">
    <location>
        <begin position="95"/>
        <end position="139"/>
    </location>
</feature>
<protein>
    <recommendedName>
        <fullName evidence="1">Transcription regulator TrmB N-terminal domain-containing protein</fullName>
    </recommendedName>
</protein>
<sequence length="291" mass="32802">MRLSKSEIQALVLVAGAEHALHPASLSAALSLRSETVSRIVTSLVNKGLLERKSGEIALARTSAAEAFKGLYFSHRASPFSLLLAERRIDLLSWMENEQSAAALEKETGIPKKTIYRYLKGLLRLGAVKRTKKNRACLYSLNRILWPEIEGFVAALREYQALSLVPREALLIKSYRDSVLFKSMRTQDATPTSFSAYADNGIELGLRDNYYTLPKRELSIQETFIHSLDSAAEFSGRLFCILFYLKNREKLEAVEHPMMKDLKAVLQGKMISGYPTLEDINEKAELYDIHI</sequence>
<accession>A0A7K4AKX6</accession>
<dbReference type="InterPro" id="IPR036390">
    <property type="entry name" value="WH_DNA-bd_sf"/>
</dbReference>
<dbReference type="InterPro" id="IPR002831">
    <property type="entry name" value="Tscrpt_reg_TrmB_N"/>
</dbReference>
<dbReference type="SUPFAM" id="SSF46785">
    <property type="entry name" value="Winged helix' DNA-binding domain"/>
    <property type="match status" value="2"/>
</dbReference>
<name>A0A7K4AKX6_METSH</name>
<evidence type="ECO:0000313" key="3">
    <source>
        <dbReference type="Proteomes" id="UP000544742"/>
    </source>
</evidence>
<evidence type="ECO:0000259" key="1">
    <source>
        <dbReference type="Pfam" id="PF01978"/>
    </source>
</evidence>
<reference evidence="2 3" key="1">
    <citation type="journal article" date="2020" name="Biotechnol. Biofuels">
        <title>New insights from the biogas microbiome by comprehensive genome-resolved metagenomics of nearly 1600 species originating from multiple anaerobic digesters.</title>
        <authorList>
            <person name="Campanaro S."/>
            <person name="Treu L."/>
            <person name="Rodriguez-R L.M."/>
            <person name="Kovalovszki A."/>
            <person name="Ziels R.M."/>
            <person name="Maus I."/>
            <person name="Zhu X."/>
            <person name="Kougias P.G."/>
            <person name="Basile A."/>
            <person name="Luo G."/>
            <person name="Schluter A."/>
            <person name="Konstantinidis K.T."/>
            <person name="Angelidaki I."/>
        </authorList>
    </citation>
    <scope>NUCLEOTIDE SEQUENCE [LARGE SCALE GENOMIC DNA]</scope>
    <source>
        <strain evidence="2">AS27yjCOA_157</strain>
    </source>
</reference>
<dbReference type="EMBL" id="JAAYUN010000209">
    <property type="protein sequence ID" value="NLJ23624.1"/>
    <property type="molecule type" value="Genomic_DNA"/>
</dbReference>
<dbReference type="Pfam" id="PF01978">
    <property type="entry name" value="TrmB"/>
    <property type="match status" value="1"/>
</dbReference>
<dbReference type="Proteomes" id="UP000544742">
    <property type="component" value="Unassembled WGS sequence"/>
</dbReference>